<dbReference type="InterPro" id="IPR045471">
    <property type="entry name" value="DUF6494"/>
</dbReference>
<proteinExistence type="predicted"/>
<dbReference type="Pfam" id="PF20104">
    <property type="entry name" value="DUF6494"/>
    <property type="match status" value="1"/>
</dbReference>
<dbReference type="RefSeq" id="WP_007068698.1">
    <property type="nucleotide sequence ID" value="NZ_DS022272.1"/>
</dbReference>
<protein>
    <submittedName>
        <fullName evidence="1">Uncharacterized protein</fullName>
    </submittedName>
</protein>
<evidence type="ECO:0000313" key="1">
    <source>
        <dbReference type="EMBL" id="EAU40790.1"/>
    </source>
</evidence>
<name>Q0G149_9HYPH</name>
<dbReference type="STRING" id="217511.GCA_001463845_01872"/>
<dbReference type="AlphaFoldDB" id="Q0G149"/>
<organism evidence="1 2">
    <name type="scientific">Fulvimarina pelagi HTCC2506</name>
    <dbReference type="NCBI Taxonomy" id="314231"/>
    <lineage>
        <taxon>Bacteria</taxon>
        <taxon>Pseudomonadati</taxon>
        <taxon>Pseudomonadota</taxon>
        <taxon>Alphaproteobacteria</taxon>
        <taxon>Hyphomicrobiales</taxon>
        <taxon>Aurantimonadaceae</taxon>
        <taxon>Fulvimarina</taxon>
    </lineage>
</organism>
<sequence length="63" mass="7038">MSEEAFNMSLRKFLKEVGVTSQREIEELVRTGSIEKGPLKVRVALTAENADLNHVVEGEIQLP</sequence>
<dbReference type="Proteomes" id="UP000004310">
    <property type="component" value="Unassembled WGS sequence"/>
</dbReference>
<evidence type="ECO:0000313" key="2">
    <source>
        <dbReference type="Proteomes" id="UP000004310"/>
    </source>
</evidence>
<dbReference type="eggNOG" id="ENOG503325B">
    <property type="taxonomic scope" value="Bacteria"/>
</dbReference>
<accession>Q0G149</accession>
<keyword evidence="2" id="KW-1185">Reference proteome</keyword>
<gene>
    <name evidence="1" type="ORF">FP2506_17919</name>
</gene>
<comment type="caution">
    <text evidence="1">The sequence shown here is derived from an EMBL/GenBank/DDBJ whole genome shotgun (WGS) entry which is preliminary data.</text>
</comment>
<dbReference type="EMBL" id="AATP01000005">
    <property type="protein sequence ID" value="EAU40790.1"/>
    <property type="molecule type" value="Genomic_DNA"/>
</dbReference>
<reference evidence="1 2" key="1">
    <citation type="journal article" date="2010" name="J. Bacteriol.">
        <title>Genome sequence of Fulvimarina pelagi HTCC2506T, a Mn(II)-oxidizing alphaproteobacterium possessing an aerobic anoxygenic photosynthetic gene cluster and Xanthorhodopsin.</title>
        <authorList>
            <person name="Kang I."/>
            <person name="Oh H.M."/>
            <person name="Lim S.I."/>
            <person name="Ferriera S."/>
            <person name="Giovannoni S.J."/>
            <person name="Cho J.C."/>
        </authorList>
    </citation>
    <scope>NUCLEOTIDE SEQUENCE [LARGE SCALE GENOMIC DNA]</scope>
    <source>
        <strain evidence="1 2">HTCC2506</strain>
    </source>
</reference>
<dbReference type="HOGENOM" id="CLU_193005_0_0_5"/>